<sequence>MRLSISCAILRLIAFTLSIGTVNGYILGRLITIKNDADLEPSNTPQQNILSPYIYDTVMDNFPQLLSEKENFNDFVAPTEITNKQKKGTLPGSYKKSLGLLKKYAGTGSRNCFFTPIQCMIQHDMSKYKKLVDSNISIGRISRRSISYPY</sequence>
<protein>
    <submittedName>
        <fullName evidence="2">Uncharacterized protein</fullName>
    </submittedName>
</protein>
<evidence type="ECO:0000313" key="1">
    <source>
        <dbReference type="Proteomes" id="UP000887579"/>
    </source>
</evidence>
<accession>A0AC34GX81</accession>
<proteinExistence type="predicted"/>
<evidence type="ECO:0000313" key="2">
    <source>
        <dbReference type="WBParaSite" id="ES5_v2.g941.t1"/>
    </source>
</evidence>
<name>A0AC34GX81_9BILA</name>
<dbReference type="WBParaSite" id="ES5_v2.g941.t1">
    <property type="protein sequence ID" value="ES5_v2.g941.t1"/>
    <property type="gene ID" value="ES5_v2.g941"/>
</dbReference>
<dbReference type="Proteomes" id="UP000887579">
    <property type="component" value="Unplaced"/>
</dbReference>
<reference evidence="2" key="1">
    <citation type="submission" date="2022-11" db="UniProtKB">
        <authorList>
            <consortium name="WormBaseParasite"/>
        </authorList>
    </citation>
    <scope>IDENTIFICATION</scope>
</reference>
<organism evidence="1 2">
    <name type="scientific">Panagrolaimus sp. ES5</name>
    <dbReference type="NCBI Taxonomy" id="591445"/>
    <lineage>
        <taxon>Eukaryota</taxon>
        <taxon>Metazoa</taxon>
        <taxon>Ecdysozoa</taxon>
        <taxon>Nematoda</taxon>
        <taxon>Chromadorea</taxon>
        <taxon>Rhabditida</taxon>
        <taxon>Tylenchina</taxon>
        <taxon>Panagrolaimomorpha</taxon>
        <taxon>Panagrolaimoidea</taxon>
        <taxon>Panagrolaimidae</taxon>
        <taxon>Panagrolaimus</taxon>
    </lineage>
</organism>